<accession>A0AAD4M2Q2</accession>
<proteinExistence type="predicted"/>
<dbReference type="AlphaFoldDB" id="A0AAD4M2Q2"/>
<gene>
    <name evidence="2" type="ORF">B0F90DRAFT_571146</name>
</gene>
<evidence type="ECO:0000256" key="1">
    <source>
        <dbReference type="SAM" id="MobiDB-lite"/>
    </source>
</evidence>
<dbReference type="EMBL" id="WTXG01000020">
    <property type="protein sequence ID" value="KAI0300015.1"/>
    <property type="molecule type" value="Genomic_DNA"/>
</dbReference>
<dbReference type="Proteomes" id="UP001203297">
    <property type="component" value="Unassembled WGS sequence"/>
</dbReference>
<evidence type="ECO:0000313" key="2">
    <source>
        <dbReference type="EMBL" id="KAI0300015.1"/>
    </source>
</evidence>
<organism evidence="2 3">
    <name type="scientific">Multifurca ochricompacta</name>
    <dbReference type="NCBI Taxonomy" id="376703"/>
    <lineage>
        <taxon>Eukaryota</taxon>
        <taxon>Fungi</taxon>
        <taxon>Dikarya</taxon>
        <taxon>Basidiomycota</taxon>
        <taxon>Agaricomycotina</taxon>
        <taxon>Agaricomycetes</taxon>
        <taxon>Russulales</taxon>
        <taxon>Russulaceae</taxon>
        <taxon>Multifurca</taxon>
    </lineage>
</organism>
<name>A0AAD4M2Q2_9AGAM</name>
<protein>
    <submittedName>
        <fullName evidence="2">Uncharacterized protein</fullName>
    </submittedName>
</protein>
<feature type="compositionally biased region" description="Low complexity" evidence="1">
    <location>
        <begin position="372"/>
        <end position="381"/>
    </location>
</feature>
<feature type="region of interest" description="Disordered" evidence="1">
    <location>
        <begin position="354"/>
        <end position="385"/>
    </location>
</feature>
<reference evidence="2" key="1">
    <citation type="journal article" date="2022" name="New Phytol.">
        <title>Evolutionary transition to the ectomycorrhizal habit in the genomes of a hyperdiverse lineage of mushroom-forming fungi.</title>
        <authorList>
            <person name="Looney B."/>
            <person name="Miyauchi S."/>
            <person name="Morin E."/>
            <person name="Drula E."/>
            <person name="Courty P.E."/>
            <person name="Kohler A."/>
            <person name="Kuo A."/>
            <person name="LaButti K."/>
            <person name="Pangilinan J."/>
            <person name="Lipzen A."/>
            <person name="Riley R."/>
            <person name="Andreopoulos W."/>
            <person name="He G."/>
            <person name="Johnson J."/>
            <person name="Nolan M."/>
            <person name="Tritt A."/>
            <person name="Barry K.W."/>
            <person name="Grigoriev I.V."/>
            <person name="Nagy L.G."/>
            <person name="Hibbett D."/>
            <person name="Henrissat B."/>
            <person name="Matheny P.B."/>
            <person name="Labbe J."/>
            <person name="Martin F.M."/>
        </authorList>
    </citation>
    <scope>NUCLEOTIDE SEQUENCE</scope>
    <source>
        <strain evidence="2">BPL690</strain>
    </source>
</reference>
<sequence length="478" mass="53756">MPSSLVTSAPKNPPKFDRLGFVKYMKNIGRAYRKQAMELISICRLFVQAEEQSIDAGKELRNSLQVVDDALSSATDPNKKDSEKVDALEAAVQALSNYESKFHHRDSDRTVSKRMEAVKKKHESSSKIWDTMKQKLRERERPTEAERSEPTTVVEFLLLKSPLDPKPSIVKQVISKTSSISEILWNFSRFRDERRVTLKQNPHFYMNLPTSAEAYGDGFKIDPMKDLQHVPKICVLTDKPSRVFLETDETTRTFSNFWIPSRAIIFKDVCGKLEGESVVGAAIQGKPNLWYREEPPTPTTPQPEVGPTANLASHSGLSPNTATSPTSSIAGRTFHDWKELIRQTLDSHHISIRISTKQNQTPPGPSDDWVLSSPISPSPASLGQPSPMVQTIPVGTMSFSIGLDKTRASLSIQIPVPSAGLQLRTKQHCPHQSLSKRRTQHCRSGCSLPRHNPLQRLSPHDFLRNCYRCTRPHQRGPR</sequence>
<feature type="region of interest" description="Disordered" evidence="1">
    <location>
        <begin position="289"/>
        <end position="329"/>
    </location>
</feature>
<comment type="caution">
    <text evidence="2">The sequence shown here is derived from an EMBL/GenBank/DDBJ whole genome shotgun (WGS) entry which is preliminary data.</text>
</comment>
<keyword evidence="3" id="KW-1185">Reference proteome</keyword>
<feature type="compositionally biased region" description="Polar residues" evidence="1">
    <location>
        <begin position="310"/>
        <end position="329"/>
    </location>
</feature>
<evidence type="ECO:0000313" key="3">
    <source>
        <dbReference type="Proteomes" id="UP001203297"/>
    </source>
</evidence>